<feature type="repeat" description="TPR" evidence="3">
    <location>
        <begin position="410"/>
        <end position="443"/>
    </location>
</feature>
<evidence type="ECO:0000256" key="4">
    <source>
        <dbReference type="SAM" id="SignalP"/>
    </source>
</evidence>
<dbReference type="AlphaFoldDB" id="A0A1I3Y3D1"/>
<evidence type="ECO:0000313" key="6">
    <source>
        <dbReference type="Proteomes" id="UP000199473"/>
    </source>
</evidence>
<reference evidence="5 6" key="1">
    <citation type="submission" date="2016-10" db="EMBL/GenBank/DDBJ databases">
        <authorList>
            <person name="de Groot N.N."/>
        </authorList>
    </citation>
    <scope>NUCLEOTIDE SEQUENCE [LARGE SCALE GENOMIC DNA]</scope>
    <source>
        <strain evidence="5 6">DSM 19981</strain>
    </source>
</reference>
<proteinExistence type="predicted"/>
<keyword evidence="6" id="KW-1185">Reference proteome</keyword>
<dbReference type="PROSITE" id="PS51257">
    <property type="entry name" value="PROKAR_LIPOPROTEIN"/>
    <property type="match status" value="1"/>
</dbReference>
<dbReference type="SUPFAM" id="SSF48452">
    <property type="entry name" value="TPR-like"/>
    <property type="match status" value="2"/>
</dbReference>
<dbReference type="PANTHER" id="PTHR45586:SF1">
    <property type="entry name" value="LIPOPOLYSACCHARIDE ASSEMBLY PROTEIN B"/>
    <property type="match status" value="1"/>
</dbReference>
<evidence type="ECO:0000256" key="2">
    <source>
        <dbReference type="ARBA" id="ARBA00022803"/>
    </source>
</evidence>
<feature type="signal peptide" evidence="4">
    <location>
        <begin position="1"/>
        <end position="24"/>
    </location>
</feature>
<dbReference type="Proteomes" id="UP000199473">
    <property type="component" value="Unassembled WGS sequence"/>
</dbReference>
<sequence>MIRLVPPRRAVLLAAALLSACAAAGTPVPATAPAQAQPAEPAGVFGTYLAGRFAQSETDTRAAADNLLDALRREPDQAELINRAFAAALLDGRPDALRLARRLPDNQAAALLLVGSEAVAGRWDRAEQRVRALPRQGPSQILQPLLLAWVQQGKGQTDAALATLRPLAESGRLRGIHALHLALIADVAGRPREAERAIRTALAETPEPSLRLLQLSAGILARSGREAEALRLMEALGRGLGDFAIAAGTDQARRAVIVQRGVVSAVEGIAEAHLALAAALRQQGAGEGALILARLSLRLRPSFAPALLLIAEAYGEERHPDTAHAVLEQVPASDPLARVAALRRAALLDRMDRVPEAEAAFRAIAAEVPNAPQPMARLGDLLRARNRFADAIAAYDAALERVGTPTAAEWPLLYARGIAHERAGAWPRAEADFKRALELSPEQPYVMNYLAYTWVEQGKDLPAARRMLERAVELRPNDGNIVDSLGWALFKMGDLPGAIRWLERAVELEPRNSVINDHLGDAYWAAGREREARFQWTRALGLEPEPGDLVKIEAKLRDGLPPSAMPTAQRTD</sequence>
<feature type="repeat" description="TPR" evidence="3">
    <location>
        <begin position="479"/>
        <end position="512"/>
    </location>
</feature>
<dbReference type="Gene3D" id="1.25.40.10">
    <property type="entry name" value="Tetratricopeptide repeat domain"/>
    <property type="match status" value="4"/>
</dbReference>
<dbReference type="STRING" id="1123062.SAMN02745775_101918"/>
<keyword evidence="4" id="KW-0732">Signal</keyword>
<organism evidence="5 6">
    <name type="scientific">Falsiroseomonas stagni DSM 19981</name>
    <dbReference type="NCBI Taxonomy" id="1123062"/>
    <lineage>
        <taxon>Bacteria</taxon>
        <taxon>Pseudomonadati</taxon>
        <taxon>Pseudomonadota</taxon>
        <taxon>Alphaproteobacteria</taxon>
        <taxon>Acetobacterales</taxon>
        <taxon>Roseomonadaceae</taxon>
        <taxon>Falsiroseomonas</taxon>
    </lineage>
</organism>
<keyword evidence="2 3" id="KW-0802">TPR repeat</keyword>
<dbReference type="InterPro" id="IPR051012">
    <property type="entry name" value="CellSynth/LPSAsmb/PSIAsmb"/>
</dbReference>
<feature type="chain" id="PRO_5011779145" evidence="4">
    <location>
        <begin position="25"/>
        <end position="572"/>
    </location>
</feature>
<name>A0A1I3Y3D1_9PROT</name>
<evidence type="ECO:0000313" key="5">
    <source>
        <dbReference type="EMBL" id="SFK26240.1"/>
    </source>
</evidence>
<accession>A0A1I3Y3D1</accession>
<dbReference type="InterPro" id="IPR019734">
    <property type="entry name" value="TPR_rpt"/>
</dbReference>
<dbReference type="PROSITE" id="PS51318">
    <property type="entry name" value="TAT"/>
    <property type="match status" value="1"/>
</dbReference>
<dbReference type="InterPro" id="IPR011990">
    <property type="entry name" value="TPR-like_helical_dom_sf"/>
</dbReference>
<dbReference type="PANTHER" id="PTHR45586">
    <property type="entry name" value="TPR REPEAT-CONTAINING PROTEIN PA4667"/>
    <property type="match status" value="1"/>
</dbReference>
<dbReference type="SMART" id="SM00028">
    <property type="entry name" value="TPR"/>
    <property type="match status" value="8"/>
</dbReference>
<gene>
    <name evidence="5" type="ORF">SAMN02745775_101918</name>
</gene>
<protein>
    <submittedName>
        <fullName evidence="5">Tetratricopeptide repeat-containing protein</fullName>
    </submittedName>
</protein>
<dbReference type="PROSITE" id="PS50005">
    <property type="entry name" value="TPR"/>
    <property type="match status" value="2"/>
</dbReference>
<dbReference type="Pfam" id="PF13432">
    <property type="entry name" value="TPR_16"/>
    <property type="match status" value="4"/>
</dbReference>
<dbReference type="InterPro" id="IPR006311">
    <property type="entry name" value="TAT_signal"/>
</dbReference>
<dbReference type="EMBL" id="FOSQ01000001">
    <property type="protein sequence ID" value="SFK26240.1"/>
    <property type="molecule type" value="Genomic_DNA"/>
</dbReference>
<evidence type="ECO:0000256" key="1">
    <source>
        <dbReference type="ARBA" id="ARBA00022737"/>
    </source>
</evidence>
<keyword evidence="1" id="KW-0677">Repeat</keyword>
<evidence type="ECO:0000256" key="3">
    <source>
        <dbReference type="PROSITE-ProRule" id="PRU00339"/>
    </source>
</evidence>
<dbReference type="OrthoDB" id="9766710at2"/>